<reference evidence="3 4" key="1">
    <citation type="submission" date="2019-04" db="EMBL/GenBank/DDBJ databases">
        <authorList>
            <person name="Yang Y."/>
            <person name="Wei D."/>
        </authorList>
    </citation>
    <scope>NUCLEOTIDE SEQUENCE [LARGE SCALE GENOMIC DNA]</scope>
    <source>
        <strain evidence="3 4">L-1-4w-11</strain>
    </source>
</reference>
<keyword evidence="2" id="KW-0732">Signal</keyword>
<comment type="caution">
    <text evidence="3">The sequence shown here is derived from an EMBL/GenBank/DDBJ whole genome shotgun (WGS) entry which is preliminary data.</text>
</comment>
<evidence type="ECO:0000256" key="1">
    <source>
        <dbReference type="SAM" id="MobiDB-lite"/>
    </source>
</evidence>
<proteinExistence type="predicted"/>
<accession>A0A4U1L2K8</accession>
<dbReference type="InterPro" id="IPR008309">
    <property type="entry name" value="YdbL"/>
</dbReference>
<organism evidence="3 4">
    <name type="scientific">Sphingomonas baiyangensis</name>
    <dbReference type="NCBI Taxonomy" id="2572576"/>
    <lineage>
        <taxon>Bacteria</taxon>
        <taxon>Pseudomonadati</taxon>
        <taxon>Pseudomonadota</taxon>
        <taxon>Alphaproteobacteria</taxon>
        <taxon>Sphingomonadales</taxon>
        <taxon>Sphingomonadaceae</taxon>
        <taxon>Sphingomonas</taxon>
    </lineage>
</organism>
<evidence type="ECO:0000256" key="2">
    <source>
        <dbReference type="SAM" id="SignalP"/>
    </source>
</evidence>
<feature type="signal peptide" evidence="2">
    <location>
        <begin position="1"/>
        <end position="22"/>
    </location>
</feature>
<dbReference type="OrthoDB" id="7474881at2"/>
<feature type="chain" id="PRO_5020318796" evidence="2">
    <location>
        <begin position="23"/>
        <end position="124"/>
    </location>
</feature>
<dbReference type="AlphaFoldDB" id="A0A4U1L2K8"/>
<feature type="region of interest" description="Disordered" evidence="1">
    <location>
        <begin position="98"/>
        <end position="124"/>
    </location>
</feature>
<name>A0A4U1L2K8_9SPHN</name>
<evidence type="ECO:0000313" key="3">
    <source>
        <dbReference type="EMBL" id="TKD50714.1"/>
    </source>
</evidence>
<dbReference type="Proteomes" id="UP000309138">
    <property type="component" value="Unassembled WGS sequence"/>
</dbReference>
<protein>
    <submittedName>
        <fullName evidence="3">DUF1318 domain-containing protein</fullName>
    </submittedName>
</protein>
<sequence>MHIAKWMIGAALIAGMGSVGHAAQRDPVYANARAAGQVGEQTDGYLGTIGAVPAEVRDMVRDINIRRKAAYTRQAGNQSTVEQFAFVSGCNLIARTEPGEMYQTPGGGWQKRGASPPERDPRCI</sequence>
<dbReference type="EMBL" id="SWKR01000002">
    <property type="protein sequence ID" value="TKD50714.1"/>
    <property type="molecule type" value="Genomic_DNA"/>
</dbReference>
<evidence type="ECO:0000313" key="4">
    <source>
        <dbReference type="Proteomes" id="UP000309138"/>
    </source>
</evidence>
<dbReference type="Pfam" id="PF07027">
    <property type="entry name" value="DUF1318"/>
    <property type="match status" value="1"/>
</dbReference>
<gene>
    <name evidence="3" type="ORF">FBR43_07995</name>
</gene>
<keyword evidence="4" id="KW-1185">Reference proteome</keyword>